<name>A0A0F9JNF9_9ZZZZ</name>
<sequence>MTNVLKEKTNLKGMYFEKEMGDGSTMSIVRKRRPDDEVWALALILRAGTKTATCFLEDKNGICFVDELTDGLLDYMEDISNIEIEKSEKAGEAFILRKEKEEKNDKK</sequence>
<evidence type="ECO:0000313" key="1">
    <source>
        <dbReference type="EMBL" id="KKM00488.1"/>
    </source>
</evidence>
<comment type="caution">
    <text evidence="1">The sequence shown here is derived from an EMBL/GenBank/DDBJ whole genome shotgun (WGS) entry which is preliminary data.</text>
</comment>
<accession>A0A0F9JNF9</accession>
<gene>
    <name evidence="1" type="ORF">LCGC14_1803920</name>
</gene>
<organism evidence="1">
    <name type="scientific">marine sediment metagenome</name>
    <dbReference type="NCBI Taxonomy" id="412755"/>
    <lineage>
        <taxon>unclassified sequences</taxon>
        <taxon>metagenomes</taxon>
        <taxon>ecological metagenomes</taxon>
    </lineage>
</organism>
<dbReference type="EMBL" id="LAZR01017422">
    <property type="protein sequence ID" value="KKM00488.1"/>
    <property type="molecule type" value="Genomic_DNA"/>
</dbReference>
<dbReference type="AlphaFoldDB" id="A0A0F9JNF9"/>
<proteinExistence type="predicted"/>
<reference evidence="1" key="1">
    <citation type="journal article" date="2015" name="Nature">
        <title>Complex archaea that bridge the gap between prokaryotes and eukaryotes.</title>
        <authorList>
            <person name="Spang A."/>
            <person name="Saw J.H."/>
            <person name="Jorgensen S.L."/>
            <person name="Zaremba-Niedzwiedzka K."/>
            <person name="Martijn J."/>
            <person name="Lind A.E."/>
            <person name="van Eijk R."/>
            <person name="Schleper C."/>
            <person name="Guy L."/>
            <person name="Ettema T.J."/>
        </authorList>
    </citation>
    <scope>NUCLEOTIDE SEQUENCE</scope>
</reference>
<protein>
    <submittedName>
        <fullName evidence="1">Uncharacterized protein</fullName>
    </submittedName>
</protein>